<dbReference type="Pfam" id="PF07715">
    <property type="entry name" value="Plug"/>
    <property type="match status" value="1"/>
</dbReference>
<comment type="subcellular location">
    <subcellularLocation>
        <location evidence="1 9">Cell outer membrane</location>
        <topology evidence="1 9">Multi-pass membrane protein</topology>
    </subcellularLocation>
</comment>
<evidence type="ECO:0000256" key="11">
    <source>
        <dbReference type="RuleBase" id="RU003357"/>
    </source>
</evidence>
<gene>
    <name evidence="12" type="ORF">X907_1165</name>
</gene>
<dbReference type="Proteomes" id="UP000286954">
    <property type="component" value="Chromosome"/>
</dbReference>
<comment type="similarity">
    <text evidence="9 11">Belongs to the TonB-dependent receptor family.</text>
</comment>
<proteinExistence type="inferred from homology"/>
<keyword evidence="6 10" id="KW-0798">TonB box</keyword>
<dbReference type="InterPro" id="IPR012910">
    <property type="entry name" value="Plug_dom"/>
</dbReference>
<keyword evidence="4 9" id="KW-0812">Transmembrane</keyword>
<dbReference type="Gene3D" id="2.170.130.10">
    <property type="entry name" value="TonB-dependent receptor, plug domain"/>
    <property type="match status" value="1"/>
</dbReference>
<evidence type="ECO:0000256" key="6">
    <source>
        <dbReference type="ARBA" id="ARBA00023077"/>
    </source>
</evidence>
<dbReference type="PROSITE" id="PS52016">
    <property type="entry name" value="TONB_DEPENDENT_REC_3"/>
    <property type="match status" value="1"/>
</dbReference>
<dbReference type="PANTHER" id="PTHR47234">
    <property type="match status" value="1"/>
</dbReference>
<keyword evidence="5" id="KW-0732">Signal</keyword>
<dbReference type="GO" id="GO:0009279">
    <property type="term" value="C:cell outer membrane"/>
    <property type="evidence" value="ECO:0007669"/>
    <property type="project" value="UniProtKB-SubCell"/>
</dbReference>
<evidence type="ECO:0000256" key="5">
    <source>
        <dbReference type="ARBA" id="ARBA00022729"/>
    </source>
</evidence>
<dbReference type="InterPro" id="IPR037066">
    <property type="entry name" value="Plug_dom_sf"/>
</dbReference>
<evidence type="ECO:0000256" key="1">
    <source>
        <dbReference type="ARBA" id="ARBA00004571"/>
    </source>
</evidence>
<evidence type="ECO:0000313" key="12">
    <source>
        <dbReference type="EMBL" id="AZU03703.1"/>
    </source>
</evidence>
<dbReference type="CDD" id="cd01347">
    <property type="entry name" value="ligand_gated_channel"/>
    <property type="match status" value="1"/>
</dbReference>
<evidence type="ECO:0000256" key="8">
    <source>
        <dbReference type="ARBA" id="ARBA00023237"/>
    </source>
</evidence>
<protein>
    <submittedName>
        <fullName evidence="12">TonB dependent receptor, putative</fullName>
    </submittedName>
</protein>
<dbReference type="AlphaFoldDB" id="A0A3T0E8I4"/>
<accession>A0A3T0E8I4</accession>
<dbReference type="InterPro" id="IPR036942">
    <property type="entry name" value="Beta-barrel_TonB_sf"/>
</dbReference>
<keyword evidence="3 9" id="KW-1134">Transmembrane beta strand</keyword>
<keyword evidence="13" id="KW-1185">Reference proteome</keyword>
<keyword evidence="12" id="KW-0675">Receptor</keyword>
<organism evidence="12 13">
    <name type="scientific">Glycocaulis alkaliphilus</name>
    <dbReference type="NCBI Taxonomy" id="1434191"/>
    <lineage>
        <taxon>Bacteria</taxon>
        <taxon>Pseudomonadati</taxon>
        <taxon>Pseudomonadota</taxon>
        <taxon>Alphaproteobacteria</taxon>
        <taxon>Maricaulales</taxon>
        <taxon>Maricaulaceae</taxon>
        <taxon>Glycocaulis</taxon>
    </lineage>
</organism>
<dbReference type="PROSITE" id="PS00430">
    <property type="entry name" value="TONB_DEPENDENT_REC_1"/>
    <property type="match status" value="1"/>
</dbReference>
<dbReference type="Gene3D" id="2.40.170.20">
    <property type="entry name" value="TonB-dependent receptor, beta-barrel domain"/>
    <property type="match status" value="1"/>
</dbReference>
<evidence type="ECO:0000256" key="9">
    <source>
        <dbReference type="PROSITE-ProRule" id="PRU01360"/>
    </source>
</evidence>
<evidence type="ECO:0000256" key="3">
    <source>
        <dbReference type="ARBA" id="ARBA00022452"/>
    </source>
</evidence>
<dbReference type="KEGG" id="gak:X907_1165"/>
<dbReference type="InterPro" id="IPR039426">
    <property type="entry name" value="TonB-dep_rcpt-like"/>
</dbReference>
<evidence type="ECO:0000256" key="4">
    <source>
        <dbReference type="ARBA" id="ARBA00022692"/>
    </source>
</evidence>
<sequence length="829" mass="89859">METPYSSGFGSARGAPIRRGHTMKHLLTTASLAVLASSLTGFDASAHAQSDGAQAQTDRDTIIVTGTRAANRTAFDTLAPVDVLTGEAIGQTVSPELIDSLAQLVPSFNVQRLPLGDGQIFVRPARLRSLSPDQTLVLINGKRRHRSAFLGNRGAQAVDMAQIPSSAISRIEVLRDGASAQYGSDAIAGVINIILDSQPGFSSFGQYSQYYEGDGELYQLGAQAGFDLDGRGFLVLSAEYSDASATSRSRQRPDAIEFQAANPQLNVPDPVQRWGKPDREAFRLALNSAFAFNTAVEGYVFGTLGWGSGVNDFNWRNPASTSAYNTTPLDPNYNLAAIFPAGFTPRFGQDDTDRALTAGIRGELNPAFSWDLSASYGRNEIDYFINETINASLGSASPTEFRAGILRQRDFNLNADFVYLLDTGLAEPVNIAFGLERRDERFEIEAGDLASYQVGPLAAVGLPSGSNGFPGYSDLQAGTFDQESYAGYLDVEAALTEQLTVGGAIRYEDYSDFGSTTDYKLSGRFAFTGNLAVRGTWSTGFRAPTPGQLESERTSQGLNSVTLNLVTNGRFNPTGPVADIINARPGGQVILPLTPETSENRSVGVVFRNDLGFTATLDLYQIDVEDRFSTRGGFQLTDAERAQLVALGIPGGESVSNASFFQNVFDTRTRGVDFVLNWAGQALAGDLNLTLAYNWNETTVTREAIAGVFNDVSRRLFEEGLPQHNAVFTADYTRGRWGVVARARHYGQWTDIDDSADVLFQDFSPITLVDVAASFQLTDNVRIRAGAENVFDTYPDESRNQANRGLIYSRNAPYDTDGGKWYFRVSAAF</sequence>
<reference evidence="12 13" key="1">
    <citation type="submission" date="2016-12" db="EMBL/GenBank/DDBJ databases">
        <title>The genome of dimorphic prosthecate Glycocaulis alkaliphilus 6b-8t, isolated from crude oil dictates its adaptability in petroleum environments.</title>
        <authorList>
            <person name="Wu X.-L."/>
            <person name="Geng S."/>
        </authorList>
    </citation>
    <scope>NUCLEOTIDE SEQUENCE [LARGE SCALE GENOMIC DNA]</scope>
    <source>
        <strain evidence="12 13">6B-8</strain>
    </source>
</reference>
<dbReference type="InterPro" id="IPR000531">
    <property type="entry name" value="Beta-barrel_TonB"/>
</dbReference>
<feature type="short sequence motif" description="TonB box" evidence="10">
    <location>
        <begin position="61"/>
        <end position="67"/>
    </location>
</feature>
<evidence type="ECO:0000313" key="13">
    <source>
        <dbReference type="Proteomes" id="UP000286954"/>
    </source>
</evidence>
<evidence type="ECO:0000256" key="10">
    <source>
        <dbReference type="PROSITE-ProRule" id="PRU10143"/>
    </source>
</evidence>
<dbReference type="EMBL" id="CP018911">
    <property type="protein sequence ID" value="AZU03703.1"/>
    <property type="molecule type" value="Genomic_DNA"/>
</dbReference>
<dbReference type="PANTHER" id="PTHR47234:SF3">
    <property type="entry name" value="SECRETIN_TONB SHORT N-TERMINAL DOMAIN-CONTAINING PROTEIN"/>
    <property type="match status" value="1"/>
</dbReference>
<keyword evidence="2 9" id="KW-0813">Transport</keyword>
<dbReference type="SUPFAM" id="SSF56935">
    <property type="entry name" value="Porins"/>
    <property type="match status" value="1"/>
</dbReference>
<dbReference type="Pfam" id="PF00593">
    <property type="entry name" value="TonB_dep_Rec_b-barrel"/>
    <property type="match status" value="1"/>
</dbReference>
<keyword evidence="7 9" id="KW-0472">Membrane</keyword>
<evidence type="ECO:0000256" key="2">
    <source>
        <dbReference type="ARBA" id="ARBA00022448"/>
    </source>
</evidence>
<name>A0A3T0E8I4_9PROT</name>
<evidence type="ECO:0000256" key="7">
    <source>
        <dbReference type="ARBA" id="ARBA00023136"/>
    </source>
</evidence>
<dbReference type="InterPro" id="IPR010916">
    <property type="entry name" value="TonB_box_CS"/>
</dbReference>
<keyword evidence="8 9" id="KW-0998">Cell outer membrane</keyword>